<comment type="caution">
    <text evidence="8">The sequence shown here is derived from an EMBL/GenBank/DDBJ whole genome shotgun (WGS) entry which is preliminary data.</text>
</comment>
<dbReference type="PANTHER" id="PTHR40980">
    <property type="entry name" value="PLUG DOMAIN-CONTAINING PROTEIN"/>
    <property type="match status" value="1"/>
</dbReference>
<keyword evidence="3" id="KW-0998">Cell outer membrane</keyword>
<dbReference type="Gene3D" id="2.170.130.10">
    <property type="entry name" value="TonB-dependent receptor, plug domain"/>
    <property type="match status" value="1"/>
</dbReference>
<dbReference type="Pfam" id="PF07715">
    <property type="entry name" value="Plug"/>
    <property type="match status" value="1"/>
</dbReference>
<dbReference type="SUPFAM" id="SSF56935">
    <property type="entry name" value="Porins"/>
    <property type="match status" value="1"/>
</dbReference>
<evidence type="ECO:0000313" key="9">
    <source>
        <dbReference type="Proteomes" id="UP001169760"/>
    </source>
</evidence>
<dbReference type="Proteomes" id="UP001169760">
    <property type="component" value="Unassembled WGS sequence"/>
</dbReference>
<dbReference type="InterPro" id="IPR012910">
    <property type="entry name" value="Plug_dom"/>
</dbReference>
<feature type="signal peptide" evidence="5">
    <location>
        <begin position="1"/>
        <end position="25"/>
    </location>
</feature>
<organism evidence="8 9">
    <name type="scientific">Saccharophagus degradans</name>
    <dbReference type="NCBI Taxonomy" id="86304"/>
    <lineage>
        <taxon>Bacteria</taxon>
        <taxon>Pseudomonadati</taxon>
        <taxon>Pseudomonadota</taxon>
        <taxon>Gammaproteobacteria</taxon>
        <taxon>Cellvibrionales</taxon>
        <taxon>Cellvibrionaceae</taxon>
        <taxon>Saccharophagus</taxon>
    </lineage>
</organism>
<keyword evidence="8" id="KW-0675">Receptor</keyword>
<evidence type="ECO:0000259" key="7">
    <source>
        <dbReference type="Pfam" id="PF07715"/>
    </source>
</evidence>
<proteinExistence type="inferred from homology"/>
<feature type="domain" description="TonB-dependent receptor-like beta-barrel" evidence="6">
    <location>
        <begin position="432"/>
        <end position="944"/>
    </location>
</feature>
<evidence type="ECO:0000256" key="2">
    <source>
        <dbReference type="ARBA" id="ARBA00023136"/>
    </source>
</evidence>
<evidence type="ECO:0000313" key="8">
    <source>
        <dbReference type="EMBL" id="MDO6423238.1"/>
    </source>
</evidence>
<dbReference type="InterPro" id="IPR010104">
    <property type="entry name" value="TonB_rcpt_bac"/>
</dbReference>
<dbReference type="PANTHER" id="PTHR40980:SF4">
    <property type="entry name" value="TONB-DEPENDENT RECEPTOR-LIKE BETA-BARREL DOMAIN-CONTAINING PROTEIN"/>
    <property type="match status" value="1"/>
</dbReference>
<dbReference type="RefSeq" id="WP_303492957.1">
    <property type="nucleotide sequence ID" value="NZ_JAUOPB010000008.1"/>
</dbReference>
<reference evidence="8" key="1">
    <citation type="submission" date="2023-07" db="EMBL/GenBank/DDBJ databases">
        <title>Genome content predicts the carbon catabolic preferences of heterotrophic bacteria.</title>
        <authorList>
            <person name="Gralka M."/>
        </authorList>
    </citation>
    <scope>NUCLEOTIDE SEQUENCE</scope>
    <source>
        <strain evidence="8">I3M17_2</strain>
    </source>
</reference>
<dbReference type="Gene3D" id="2.40.170.20">
    <property type="entry name" value="TonB-dependent receptor, beta-barrel domain"/>
    <property type="match status" value="1"/>
</dbReference>
<dbReference type="Pfam" id="PF00593">
    <property type="entry name" value="TonB_dep_Rec_b-barrel"/>
    <property type="match status" value="1"/>
</dbReference>
<dbReference type="InterPro" id="IPR037066">
    <property type="entry name" value="Plug_dom_sf"/>
</dbReference>
<dbReference type="InterPro" id="IPR036942">
    <property type="entry name" value="Beta-barrel_TonB_sf"/>
</dbReference>
<comment type="similarity">
    <text evidence="4">Belongs to the TonB-dependent receptor family.</text>
</comment>
<gene>
    <name evidence="8" type="ORF">Q4521_12200</name>
</gene>
<comment type="subcellular location">
    <subcellularLocation>
        <location evidence="1 4">Cell outer membrane</location>
    </subcellularLocation>
</comment>
<evidence type="ECO:0000256" key="1">
    <source>
        <dbReference type="ARBA" id="ARBA00004442"/>
    </source>
</evidence>
<dbReference type="EMBL" id="JAUOPB010000008">
    <property type="protein sequence ID" value="MDO6423238.1"/>
    <property type="molecule type" value="Genomic_DNA"/>
</dbReference>
<sequence length="983" mass="108667">MNNLKVKPLALAIALGLSPSALVYAQSDSSADAQLEEVIVTGVKAADLNAREAERSKDAFSSIISQDDAGNFADQNVAESLQRLPGITLQKSEGEGRYVNVRGLGADFVSVTMNGSELASGGGDGRAFALDAIPADMLGSIEVYKSLTPDMDLNAIGGAVNVKTVSAFDKKRDTLKFKAQVNNQQYKDQLSPKISVSGTKLLFDDKIGIGFSASSEQRNSVNYEVRHHSTSLPRYIEVNDVDGLIPYQFESRQEEGERTRNAGSLDIGFRPNDDSEYYVRLAHTSYSDLDIALREYYRLDAALDPSETVFLDTENRLVGAVDTELQHQFFIQDGEATTSAFSIGGENRFGDGWTVDYEYAKSIGEWDKPGARRAQFRLQDLPMIAAWGSNYHVAQVVSSTELEAIAGLTTPLRPSYGYNLDGDRRVQSSMAFDNLFIEDSFRTDDLNQIKINFRKDFDSGKINYLKFGAQSKERDRDRNKDRWSVVPYLKKDIGCAAASDEALCLELSNASLGDFETFAPAHPDIKHNFITYDAANYLLNNVSTIATEFNASNDQDTVADDYVLKESVQNAYLMAEFQTSDKSTLIVGGKYETTEYRSTGNFSVRWDVTEGGNADSSNDIVLPLEVEPTKYSDFLPSIHWKYEATDDVLVRAALWTSFSRPNFSDSRARVEFDGRVKLCPTTGGGICSDRLNQINPDWNADTDPEIIRNGSFVGDVNTVDVGNPALRAQTAVNFDTSVTWYASDDLYFQGALFYKDIKDFIVEVRGQQMALEDLSFHVPIEDVTTLTFVPGMVYDDVNMTVNGDSAKVYGLELTYSQYFNSGMFVQSNLTLMDSSATLDDSIRVDDVALPFQADETLNLTVGWENDDFSARLIANYRSAVLEQIGACGAGDLAADAENALNGDLVPRNCAKWADIYEDNTFGLDFKASWKINKTVDVYFDALNLTADKSVRYFSGNEYSGGKMMYSGEDFGSSFQAGVNVKIW</sequence>
<keyword evidence="4" id="KW-0798">TonB box</keyword>
<keyword evidence="2 4" id="KW-0472">Membrane</keyword>
<evidence type="ECO:0000256" key="3">
    <source>
        <dbReference type="ARBA" id="ARBA00023237"/>
    </source>
</evidence>
<evidence type="ECO:0000256" key="5">
    <source>
        <dbReference type="SAM" id="SignalP"/>
    </source>
</evidence>
<protein>
    <submittedName>
        <fullName evidence="8">TonB-dependent receptor</fullName>
    </submittedName>
</protein>
<evidence type="ECO:0000256" key="4">
    <source>
        <dbReference type="RuleBase" id="RU003357"/>
    </source>
</evidence>
<dbReference type="InterPro" id="IPR000531">
    <property type="entry name" value="Beta-barrel_TonB"/>
</dbReference>
<keyword evidence="5" id="KW-0732">Signal</keyword>
<dbReference type="AlphaFoldDB" id="A0AAW7X9N7"/>
<feature type="domain" description="TonB-dependent receptor plug" evidence="7">
    <location>
        <begin position="61"/>
        <end position="159"/>
    </location>
</feature>
<accession>A0AAW7X9N7</accession>
<evidence type="ECO:0000259" key="6">
    <source>
        <dbReference type="Pfam" id="PF00593"/>
    </source>
</evidence>
<dbReference type="GO" id="GO:0009279">
    <property type="term" value="C:cell outer membrane"/>
    <property type="evidence" value="ECO:0007669"/>
    <property type="project" value="UniProtKB-SubCell"/>
</dbReference>
<name>A0AAW7X9N7_9GAMM</name>
<feature type="chain" id="PRO_5043431887" evidence="5">
    <location>
        <begin position="26"/>
        <end position="983"/>
    </location>
</feature>
<dbReference type="NCBIfam" id="TIGR01782">
    <property type="entry name" value="TonB-Xanth-Caul"/>
    <property type="match status" value="1"/>
</dbReference>